<dbReference type="Proteomes" id="UP000735874">
    <property type="component" value="Unassembled WGS sequence"/>
</dbReference>
<dbReference type="EMBL" id="RCML01000937">
    <property type="protein sequence ID" value="KAG2967358.1"/>
    <property type="molecule type" value="Genomic_DNA"/>
</dbReference>
<dbReference type="EMBL" id="RCMI01000940">
    <property type="protein sequence ID" value="KAG2893783.1"/>
    <property type="molecule type" value="Genomic_DNA"/>
</dbReference>
<sequence length="52" mass="5710">MTEDSVDFMLSTPSAISASALVKSSFMSSRGSGYMLFVREADLDHWNSFDAN</sequence>
<dbReference type="Proteomes" id="UP000760860">
    <property type="component" value="Unassembled WGS sequence"/>
</dbReference>
<evidence type="ECO:0000313" key="3">
    <source>
        <dbReference type="EMBL" id="KAG2906616.1"/>
    </source>
</evidence>
<evidence type="ECO:0000313" key="1">
    <source>
        <dbReference type="EMBL" id="KAG2841872.1"/>
    </source>
</evidence>
<dbReference type="Proteomes" id="UP000697107">
    <property type="component" value="Unassembled WGS sequence"/>
</dbReference>
<protein>
    <submittedName>
        <fullName evidence="3">Uncharacterized protein</fullName>
    </submittedName>
</protein>
<evidence type="ECO:0000313" key="6">
    <source>
        <dbReference type="Proteomes" id="UP000736787"/>
    </source>
</evidence>
<organism evidence="3 6">
    <name type="scientific">Phytophthora cactorum</name>
    <dbReference type="NCBI Taxonomy" id="29920"/>
    <lineage>
        <taxon>Eukaryota</taxon>
        <taxon>Sar</taxon>
        <taxon>Stramenopiles</taxon>
        <taxon>Oomycota</taxon>
        <taxon>Peronosporomycetes</taxon>
        <taxon>Peronosporales</taxon>
        <taxon>Peronosporaceae</taxon>
        <taxon>Phytophthora</taxon>
    </lineage>
</organism>
<name>A0A8T1K0P1_9STRA</name>
<dbReference type="Proteomes" id="UP000774804">
    <property type="component" value="Unassembled WGS sequence"/>
</dbReference>
<proteinExistence type="predicted"/>
<evidence type="ECO:0000313" key="2">
    <source>
        <dbReference type="EMBL" id="KAG2893783.1"/>
    </source>
</evidence>
<dbReference type="EMBL" id="RCMG01000927">
    <property type="protein sequence ID" value="KAG2841872.1"/>
    <property type="molecule type" value="Genomic_DNA"/>
</dbReference>
<evidence type="ECO:0000313" key="4">
    <source>
        <dbReference type="EMBL" id="KAG2967358.1"/>
    </source>
</evidence>
<reference evidence="3" key="1">
    <citation type="submission" date="2018-10" db="EMBL/GenBank/DDBJ databases">
        <title>Effector identification in a new, highly contiguous assembly of the strawberry crown rot pathogen Phytophthora cactorum.</title>
        <authorList>
            <person name="Armitage A.D."/>
            <person name="Nellist C.F."/>
            <person name="Bates H."/>
            <person name="Vickerstaff R.J."/>
            <person name="Harrison R.J."/>
        </authorList>
    </citation>
    <scope>NUCLEOTIDE SEQUENCE</scope>
    <source>
        <strain evidence="1">15-7</strain>
        <strain evidence="2">4032</strain>
        <strain evidence="3">4040</strain>
        <strain evidence="4">P415</strain>
        <strain evidence="5">P421</strain>
    </source>
</reference>
<gene>
    <name evidence="1" type="ORF">PC113_g18935</name>
    <name evidence="2" type="ORF">PC115_g18344</name>
    <name evidence="3" type="ORF">PC117_g20444</name>
    <name evidence="4" type="ORF">PC118_g18626</name>
    <name evidence="5" type="ORF">PC129_g17732</name>
</gene>
<dbReference type="Proteomes" id="UP000736787">
    <property type="component" value="Unassembled WGS sequence"/>
</dbReference>
<comment type="caution">
    <text evidence="3">The sequence shown here is derived from an EMBL/GenBank/DDBJ whole genome shotgun (WGS) entry which is preliminary data.</text>
</comment>
<dbReference type="EMBL" id="RCMK01000952">
    <property type="protein sequence ID" value="KAG2906616.1"/>
    <property type="molecule type" value="Genomic_DNA"/>
</dbReference>
<dbReference type="AlphaFoldDB" id="A0A8T1K0P1"/>
<accession>A0A8T1K0P1</accession>
<evidence type="ECO:0000313" key="5">
    <source>
        <dbReference type="EMBL" id="KAG3211295.1"/>
    </source>
</evidence>
<dbReference type="EMBL" id="RCMV01000973">
    <property type="protein sequence ID" value="KAG3211295.1"/>
    <property type="molecule type" value="Genomic_DNA"/>
</dbReference>